<evidence type="ECO:0000256" key="7">
    <source>
        <dbReference type="ARBA" id="ARBA00023065"/>
    </source>
</evidence>
<protein>
    <submittedName>
        <fullName evidence="11">Cation:proton antiporter</fullName>
    </submittedName>
</protein>
<keyword evidence="4" id="KW-1003">Cell membrane</keyword>
<keyword evidence="6 9" id="KW-1133">Transmembrane helix</keyword>
<evidence type="ECO:0000256" key="2">
    <source>
        <dbReference type="ARBA" id="ARBA00022448"/>
    </source>
</evidence>
<evidence type="ECO:0000256" key="8">
    <source>
        <dbReference type="ARBA" id="ARBA00023136"/>
    </source>
</evidence>
<dbReference type="InterPro" id="IPR038770">
    <property type="entry name" value="Na+/solute_symporter_sf"/>
</dbReference>
<feature type="domain" description="Cation/H+ exchanger transmembrane" evidence="10">
    <location>
        <begin position="25"/>
        <end position="270"/>
    </location>
</feature>
<dbReference type="Proteomes" id="UP001597389">
    <property type="component" value="Unassembled WGS sequence"/>
</dbReference>
<dbReference type="EMBL" id="JBHUJB010000041">
    <property type="protein sequence ID" value="MFD2159262.1"/>
    <property type="molecule type" value="Genomic_DNA"/>
</dbReference>
<feature type="transmembrane region" description="Helical" evidence="9">
    <location>
        <begin position="126"/>
        <end position="141"/>
    </location>
</feature>
<feature type="transmembrane region" description="Helical" evidence="9">
    <location>
        <begin position="161"/>
        <end position="178"/>
    </location>
</feature>
<gene>
    <name evidence="11" type="ORF">ACFSW8_10165</name>
</gene>
<dbReference type="RefSeq" id="WP_377086805.1">
    <property type="nucleotide sequence ID" value="NZ_JBHSJL010000014.1"/>
</dbReference>
<organism evidence="11 12">
    <name type="scientific">Rubritalea tangerina</name>
    <dbReference type="NCBI Taxonomy" id="430798"/>
    <lineage>
        <taxon>Bacteria</taxon>
        <taxon>Pseudomonadati</taxon>
        <taxon>Verrucomicrobiota</taxon>
        <taxon>Verrucomicrobiia</taxon>
        <taxon>Verrucomicrobiales</taxon>
        <taxon>Rubritaleaceae</taxon>
        <taxon>Rubritalea</taxon>
    </lineage>
</organism>
<comment type="caution">
    <text evidence="11">The sequence shown here is derived from an EMBL/GenBank/DDBJ whole genome shotgun (WGS) entry which is preliminary data.</text>
</comment>
<evidence type="ECO:0000313" key="11">
    <source>
        <dbReference type="EMBL" id="MFD2159262.1"/>
    </source>
</evidence>
<keyword evidence="3" id="KW-0050">Antiport</keyword>
<dbReference type="PANTHER" id="PTHR32507:SF8">
    <property type="entry name" value="CNH1P"/>
    <property type="match status" value="1"/>
</dbReference>
<name>A0ABW4ZCC0_9BACT</name>
<evidence type="ECO:0000256" key="4">
    <source>
        <dbReference type="ARBA" id="ARBA00022475"/>
    </source>
</evidence>
<feature type="transmembrane region" description="Helical" evidence="9">
    <location>
        <begin position="246"/>
        <end position="269"/>
    </location>
</feature>
<dbReference type="Pfam" id="PF00999">
    <property type="entry name" value="Na_H_Exchanger"/>
    <property type="match status" value="1"/>
</dbReference>
<keyword evidence="8 9" id="KW-0472">Membrane</keyword>
<feature type="transmembrane region" description="Helical" evidence="9">
    <location>
        <begin position="184"/>
        <end position="205"/>
    </location>
</feature>
<dbReference type="InterPro" id="IPR006153">
    <property type="entry name" value="Cation/H_exchanger_TM"/>
</dbReference>
<keyword evidence="2" id="KW-0813">Transport</keyword>
<evidence type="ECO:0000256" key="5">
    <source>
        <dbReference type="ARBA" id="ARBA00022692"/>
    </source>
</evidence>
<evidence type="ECO:0000259" key="10">
    <source>
        <dbReference type="Pfam" id="PF00999"/>
    </source>
</evidence>
<sequence length="277" mass="29904">MRTRCHSPRCHRCSTGKSGSHPPLVPERLKTSLNVESGLNDGLCVPLLLLAIALSKTDADPAGLAIKLLVQEIGIGALVGITLTLICSSLIHYSEKNQWISSKWAQIPVTALSLICFTVAQELHGSGYIAAFVGGLTFCILNRRKRSHELTHDAEESGDILSMLTWILFGAVAIHGFIENFSLTILGYALLSLTLIRILPVMISLTKSDTNGISRLFLSWFGPRGLASVVFAVIIINSGIPQAEPIAHVITCTILLSVLAHGMTAVPFIKKFSNSMH</sequence>
<evidence type="ECO:0000256" key="6">
    <source>
        <dbReference type="ARBA" id="ARBA00022989"/>
    </source>
</evidence>
<keyword evidence="12" id="KW-1185">Reference proteome</keyword>
<proteinExistence type="predicted"/>
<evidence type="ECO:0000256" key="3">
    <source>
        <dbReference type="ARBA" id="ARBA00022449"/>
    </source>
</evidence>
<reference evidence="12" key="1">
    <citation type="journal article" date="2019" name="Int. J. Syst. Evol. Microbiol.">
        <title>The Global Catalogue of Microorganisms (GCM) 10K type strain sequencing project: providing services to taxonomists for standard genome sequencing and annotation.</title>
        <authorList>
            <consortium name="The Broad Institute Genomics Platform"/>
            <consortium name="The Broad Institute Genome Sequencing Center for Infectious Disease"/>
            <person name="Wu L."/>
            <person name="Ma J."/>
        </authorList>
    </citation>
    <scope>NUCLEOTIDE SEQUENCE [LARGE SCALE GENOMIC DNA]</scope>
    <source>
        <strain evidence="12">CCUG 57942</strain>
    </source>
</reference>
<evidence type="ECO:0000256" key="9">
    <source>
        <dbReference type="SAM" id="Phobius"/>
    </source>
</evidence>
<dbReference type="PANTHER" id="PTHR32507">
    <property type="entry name" value="NA(+)/H(+) ANTIPORTER 1"/>
    <property type="match status" value="1"/>
</dbReference>
<dbReference type="Gene3D" id="1.20.1530.20">
    <property type="match status" value="1"/>
</dbReference>
<accession>A0ABW4ZCC0</accession>
<evidence type="ECO:0000313" key="12">
    <source>
        <dbReference type="Proteomes" id="UP001597389"/>
    </source>
</evidence>
<feature type="transmembrane region" description="Helical" evidence="9">
    <location>
        <begin position="73"/>
        <end position="92"/>
    </location>
</feature>
<keyword evidence="7" id="KW-0406">Ion transport</keyword>
<feature type="transmembrane region" description="Helical" evidence="9">
    <location>
        <begin position="217"/>
        <end position="240"/>
    </location>
</feature>
<evidence type="ECO:0000256" key="1">
    <source>
        <dbReference type="ARBA" id="ARBA00004651"/>
    </source>
</evidence>
<comment type="subcellular location">
    <subcellularLocation>
        <location evidence="1">Cell membrane</location>
        <topology evidence="1">Multi-pass membrane protein</topology>
    </subcellularLocation>
</comment>
<keyword evidence="5 9" id="KW-0812">Transmembrane</keyword>